<protein>
    <recommendedName>
        <fullName evidence="9">Transport permease protein</fullName>
    </recommendedName>
</protein>
<feature type="domain" description="ABC transmembrane type-2" evidence="10">
    <location>
        <begin position="256"/>
        <end position="474"/>
    </location>
</feature>
<feature type="transmembrane region" description="Helical" evidence="9">
    <location>
        <begin position="363"/>
        <end position="384"/>
    </location>
</feature>
<keyword evidence="8 9" id="KW-0472">Membrane</keyword>
<feature type="transmembrane region" description="Helical" evidence="9">
    <location>
        <begin position="452"/>
        <end position="471"/>
    </location>
</feature>
<feature type="transmembrane region" description="Helical" evidence="9">
    <location>
        <begin position="334"/>
        <end position="357"/>
    </location>
</feature>
<name>B0PBK5_9FIRM</name>
<evidence type="ECO:0000313" key="12">
    <source>
        <dbReference type="Proteomes" id="UP000003803"/>
    </source>
</evidence>
<evidence type="ECO:0000256" key="4">
    <source>
        <dbReference type="ARBA" id="ARBA00022475"/>
    </source>
</evidence>
<dbReference type="PANTHER" id="PTHR30413:SF8">
    <property type="entry name" value="TRANSPORT PERMEASE PROTEIN"/>
    <property type="match status" value="1"/>
</dbReference>
<comment type="caution">
    <text evidence="11">The sequence shown here is derived from an EMBL/GenBank/DDBJ whole genome shotgun (WGS) entry which is preliminary data.</text>
</comment>
<feature type="transmembrane region" description="Helical" evidence="9">
    <location>
        <begin position="396"/>
        <end position="413"/>
    </location>
</feature>
<comment type="subcellular location">
    <subcellularLocation>
        <location evidence="1">Cell inner membrane</location>
        <topology evidence="1">Multi-pass membrane protein</topology>
    </subcellularLocation>
    <subcellularLocation>
        <location evidence="9">Cell membrane</location>
        <topology evidence="9">Multi-pass membrane protein</topology>
    </subcellularLocation>
</comment>
<dbReference type="AlphaFoldDB" id="B0PBK5"/>
<keyword evidence="3 9" id="KW-0813">Transport</keyword>
<evidence type="ECO:0000256" key="7">
    <source>
        <dbReference type="ARBA" id="ARBA00022989"/>
    </source>
</evidence>
<keyword evidence="5" id="KW-0997">Cell inner membrane</keyword>
<evidence type="ECO:0000256" key="3">
    <source>
        <dbReference type="ARBA" id="ARBA00022448"/>
    </source>
</evidence>
<comment type="similarity">
    <text evidence="2 9">Belongs to the ABC-2 integral membrane protein family.</text>
</comment>
<feature type="transmembrane region" description="Helical" evidence="9">
    <location>
        <begin position="7"/>
        <end position="26"/>
    </location>
</feature>
<dbReference type="Proteomes" id="UP000003803">
    <property type="component" value="Unassembled WGS sequence"/>
</dbReference>
<dbReference type="PROSITE" id="PS51012">
    <property type="entry name" value="ABC_TM2"/>
    <property type="match status" value="1"/>
</dbReference>
<evidence type="ECO:0000256" key="2">
    <source>
        <dbReference type="ARBA" id="ARBA00007783"/>
    </source>
</evidence>
<dbReference type="eggNOG" id="COG1682">
    <property type="taxonomic scope" value="Bacteria"/>
</dbReference>
<keyword evidence="12" id="KW-1185">Reference proteome</keyword>
<dbReference type="GO" id="GO:0015920">
    <property type="term" value="P:lipopolysaccharide transport"/>
    <property type="evidence" value="ECO:0007669"/>
    <property type="project" value="TreeGrafter"/>
</dbReference>
<evidence type="ECO:0000313" key="11">
    <source>
        <dbReference type="EMBL" id="EDS10980.1"/>
    </source>
</evidence>
<dbReference type="HOGENOM" id="CLU_565798_0_0_9"/>
<evidence type="ECO:0000259" key="10">
    <source>
        <dbReference type="PROSITE" id="PS51012"/>
    </source>
</evidence>
<evidence type="ECO:0000256" key="5">
    <source>
        <dbReference type="ARBA" id="ARBA00022519"/>
    </source>
</evidence>
<feature type="transmembrane region" description="Helical" evidence="9">
    <location>
        <begin position="287"/>
        <end position="313"/>
    </location>
</feature>
<keyword evidence="7 9" id="KW-1133">Transmembrane helix</keyword>
<accession>B0PBK5</accession>
<evidence type="ECO:0000256" key="9">
    <source>
        <dbReference type="RuleBase" id="RU361157"/>
    </source>
</evidence>
<evidence type="ECO:0000256" key="6">
    <source>
        <dbReference type="ARBA" id="ARBA00022692"/>
    </source>
</evidence>
<dbReference type="PANTHER" id="PTHR30413">
    <property type="entry name" value="INNER MEMBRANE TRANSPORT PERMEASE"/>
    <property type="match status" value="1"/>
</dbReference>
<feature type="transmembrane region" description="Helical" evidence="9">
    <location>
        <begin position="255"/>
        <end position="275"/>
    </location>
</feature>
<gene>
    <name evidence="11" type="ORF">ANACOL_02161</name>
</gene>
<organism evidence="11 12">
    <name type="scientific">Anaerotruncus colihominis DSM 17241</name>
    <dbReference type="NCBI Taxonomy" id="445972"/>
    <lineage>
        <taxon>Bacteria</taxon>
        <taxon>Bacillati</taxon>
        <taxon>Bacillota</taxon>
        <taxon>Clostridia</taxon>
        <taxon>Eubacteriales</taxon>
        <taxon>Oscillospiraceae</taxon>
        <taxon>Anaerotruncus</taxon>
    </lineage>
</organism>
<proteinExistence type="inferred from homology"/>
<reference evidence="11" key="1">
    <citation type="submission" date="2007-11" db="EMBL/GenBank/DDBJ databases">
        <authorList>
            <person name="Fulton L."/>
            <person name="Clifton S."/>
            <person name="Fulton B."/>
            <person name="Xu J."/>
            <person name="Minx P."/>
            <person name="Pepin K.H."/>
            <person name="Johnson M."/>
            <person name="Thiruvilangam P."/>
            <person name="Bhonagiri V."/>
            <person name="Nash W.E."/>
            <person name="Mardis E.R."/>
            <person name="Wilson R.K."/>
        </authorList>
    </citation>
    <scope>NUCLEOTIDE SEQUENCE [LARGE SCALE GENOMIC DNA]</scope>
    <source>
        <strain evidence="11">DSM 17241</strain>
    </source>
</reference>
<feature type="transmembrane region" description="Helical" evidence="9">
    <location>
        <begin position="194"/>
        <end position="214"/>
    </location>
</feature>
<sequence length="482" mass="54265">MKRFRKGCMIVLACYIVLAVGFYWIAGDQLRYQSLSTDAVHAAEPVGELVQGMNVRQPFIAQADELSAVSMLLSTYARENTSHLEVSIEDVQGEILAEAVVPAADIEDNIVRTISFVEPALLRKGAEYALVLTSPDGQPGNAITPWMGSTMTAGKGEVALELPRDKQLEVNGAVTGKILHFQLQMKNDFWVGQYYWYLAAGGGLLLGLYLLWLVQAVKKQKNILGLRLYWMFQRYGFLVKQLVARDFKTRYKRSILGVCWSFLNPLLTMTVQYVVFSTLFRSDVPNYALYLLSGIVCYNFFSESTGLALTSITGNAALITKVYVPKYIYPVSRVLSSTVNLLLSLIPLLFVMIISGVKPRPAILLLPFGLSCLLVFCIGMGFLLSTLMVFFRDTQFLWSVISMLWMYMTPIFYPESIIPQQYMTLYKCNPLYHIIRFIRCILIDGVSPAPRAYLYCLVVSFVPLVVGAIIFKTKQDKFILNL</sequence>
<evidence type="ECO:0000256" key="1">
    <source>
        <dbReference type="ARBA" id="ARBA00004429"/>
    </source>
</evidence>
<dbReference type="EMBL" id="ABGD02000018">
    <property type="protein sequence ID" value="EDS10980.1"/>
    <property type="molecule type" value="Genomic_DNA"/>
</dbReference>
<keyword evidence="4 9" id="KW-1003">Cell membrane</keyword>
<dbReference type="InterPro" id="IPR013525">
    <property type="entry name" value="ABC2_TM"/>
</dbReference>
<dbReference type="GO" id="GO:0005886">
    <property type="term" value="C:plasma membrane"/>
    <property type="evidence" value="ECO:0007669"/>
    <property type="project" value="UniProtKB-SubCell"/>
</dbReference>
<dbReference type="InterPro" id="IPR047817">
    <property type="entry name" value="ABC2_TM_bact-type"/>
</dbReference>
<reference evidence="11" key="2">
    <citation type="submission" date="2013-09" db="EMBL/GenBank/DDBJ databases">
        <title>Draft genome sequence of Anaerotruncus colihominis(DSM 17241).</title>
        <authorList>
            <person name="Sudarsanam P."/>
            <person name="Ley R."/>
            <person name="Guruge J."/>
            <person name="Turnbaugh P.J."/>
            <person name="Mahowald M."/>
            <person name="Liep D."/>
            <person name="Gordon J."/>
        </authorList>
    </citation>
    <scope>NUCLEOTIDE SEQUENCE</scope>
    <source>
        <strain evidence="11">DSM 17241</strain>
    </source>
</reference>
<dbReference type="GO" id="GO:0140359">
    <property type="term" value="F:ABC-type transporter activity"/>
    <property type="evidence" value="ECO:0007669"/>
    <property type="project" value="InterPro"/>
</dbReference>
<dbReference type="Pfam" id="PF01061">
    <property type="entry name" value="ABC2_membrane"/>
    <property type="match status" value="1"/>
</dbReference>
<dbReference type="RefSeq" id="WP_006873079.1">
    <property type="nucleotide sequence ID" value="NZ_DS544171.1"/>
</dbReference>
<evidence type="ECO:0000256" key="8">
    <source>
        <dbReference type="ARBA" id="ARBA00023136"/>
    </source>
</evidence>
<keyword evidence="6 9" id="KW-0812">Transmembrane</keyword>